<dbReference type="SUPFAM" id="SSF50965">
    <property type="entry name" value="Galactose oxidase, central domain"/>
    <property type="match status" value="1"/>
</dbReference>
<gene>
    <name evidence="6" type="primary">LOC106166700</name>
</gene>
<reference evidence="6" key="1">
    <citation type="submission" date="2025-08" db="UniProtKB">
        <authorList>
            <consortium name="RefSeq"/>
        </authorList>
    </citation>
    <scope>IDENTIFICATION</scope>
    <source>
        <tissue evidence="6">Gonads</tissue>
    </source>
</reference>
<evidence type="ECO:0000256" key="2">
    <source>
        <dbReference type="ARBA" id="ARBA00022737"/>
    </source>
</evidence>
<dbReference type="OrthoDB" id="7676067at2759"/>
<evidence type="ECO:0000256" key="3">
    <source>
        <dbReference type="ARBA" id="ARBA00038487"/>
    </source>
</evidence>
<keyword evidence="1" id="KW-0880">Kelch repeat</keyword>
<dbReference type="InParanoid" id="A0A1S3IRG6"/>
<evidence type="ECO:0000256" key="4">
    <source>
        <dbReference type="ARBA" id="ARBA00041041"/>
    </source>
</evidence>
<dbReference type="RefSeq" id="XP_013400805.1">
    <property type="nucleotide sequence ID" value="XM_013545351.2"/>
</dbReference>
<evidence type="ECO:0000313" key="5">
    <source>
        <dbReference type="Proteomes" id="UP000085678"/>
    </source>
</evidence>
<name>A0A1S3IRG6_LINAN</name>
<dbReference type="Gene3D" id="2.120.10.80">
    <property type="entry name" value="Kelch-type beta propeller"/>
    <property type="match status" value="2"/>
</dbReference>
<dbReference type="InterPro" id="IPR006652">
    <property type="entry name" value="Kelch_1"/>
</dbReference>
<dbReference type="Pfam" id="PF24681">
    <property type="entry name" value="Kelch_KLHDC2_KLHL20_DRC7"/>
    <property type="match status" value="1"/>
</dbReference>
<keyword evidence="2" id="KW-0677">Repeat</keyword>
<dbReference type="Proteomes" id="UP000085678">
    <property type="component" value="Unplaced"/>
</dbReference>
<comment type="similarity">
    <text evidence="3">Belongs to the KLHDC10 family.</text>
</comment>
<keyword evidence="5" id="KW-1185">Reference proteome</keyword>
<organism evidence="5 6">
    <name type="scientific">Lingula anatina</name>
    <name type="common">Brachiopod</name>
    <name type="synonym">Lingula unguis</name>
    <dbReference type="NCBI Taxonomy" id="7574"/>
    <lineage>
        <taxon>Eukaryota</taxon>
        <taxon>Metazoa</taxon>
        <taxon>Spiralia</taxon>
        <taxon>Lophotrochozoa</taxon>
        <taxon>Brachiopoda</taxon>
        <taxon>Linguliformea</taxon>
        <taxon>Lingulata</taxon>
        <taxon>Lingulida</taxon>
        <taxon>Linguloidea</taxon>
        <taxon>Lingulidae</taxon>
        <taxon>Lingula</taxon>
    </lineage>
</organism>
<dbReference type="InterPro" id="IPR011043">
    <property type="entry name" value="Gal_Oxase/kelch_b-propeller"/>
</dbReference>
<evidence type="ECO:0000313" key="6">
    <source>
        <dbReference type="RefSeq" id="XP_013400805.1"/>
    </source>
</evidence>
<evidence type="ECO:0000256" key="1">
    <source>
        <dbReference type="ARBA" id="ARBA00022441"/>
    </source>
</evidence>
<dbReference type="InterPro" id="IPR052125">
    <property type="entry name" value="KLHDC10"/>
</dbReference>
<accession>A0A1S3IRG6</accession>
<dbReference type="STRING" id="7574.A0A1S3IRG6"/>
<dbReference type="OMA" id="PYAASNC"/>
<dbReference type="GO" id="GO:0032874">
    <property type="term" value="P:positive regulation of stress-activated MAPK cascade"/>
    <property type="evidence" value="ECO:0007669"/>
    <property type="project" value="TreeGrafter"/>
</dbReference>
<dbReference type="Pfam" id="PF01344">
    <property type="entry name" value="Kelch_1"/>
    <property type="match status" value="1"/>
</dbReference>
<dbReference type="PANTHER" id="PTHR46428">
    <property type="entry name" value="KELCH DOMAIN-CONTAINING PROTEIN 10"/>
    <property type="match status" value="1"/>
</dbReference>
<dbReference type="AlphaFoldDB" id="A0A1S3IRG6"/>
<protein>
    <recommendedName>
        <fullName evidence="4">Kelch domain-containing protein 10</fullName>
    </recommendedName>
</protein>
<dbReference type="PANTHER" id="PTHR46428:SF1">
    <property type="entry name" value="KELCH DOMAIN-CONTAINING PROTEIN 10"/>
    <property type="match status" value="1"/>
</dbReference>
<dbReference type="GeneID" id="106166700"/>
<dbReference type="KEGG" id="lak:106166700"/>
<sequence>MEKEPIAMEESRPQVCIQKVEVQNQRLVDDRLPVGRSGHVCLSDKANLYIYGGYNPVEGPYYAQFPNTIPNTPSRQVLAELWKFNYTTKKWAEDVSSDIPRAAASSCGTIGNGKILVFGGTVFPFGHVMSNDLHLYDIKSKTWSKVSTVGVGTAVPNKAYGQSIFLHGKYLYVFGGAVSFYAEPVSELHRLDLKTKEWQSLSPRGVGPRGRYKQEVVTDSHRFYILGGGHLLGVEGLDVLCTFSFEDNAWEEVSTLPDRQHGYPMPRACFACVQWRDDVYIFGGRHYAVPHTNQVLGDIWHLSLRSMQWTKMGRDLPKPTYFQSAASPYKGLAYVYGGVINENTRTSDLYEIQIGVLSLADLCWRRLVDLHPDLSSCAKQLADLGVPQDFIERL</sequence>
<dbReference type="InterPro" id="IPR015915">
    <property type="entry name" value="Kelch-typ_b-propeller"/>
</dbReference>
<proteinExistence type="inferred from homology"/>